<name>A0AAD9LWM9_9PEZI</name>
<dbReference type="AlphaFoldDB" id="A0AAD9LWM9"/>
<protein>
    <submittedName>
        <fullName evidence="1">Uncharacterized protein</fullName>
    </submittedName>
</protein>
<evidence type="ECO:0000313" key="1">
    <source>
        <dbReference type="EMBL" id="KAK2021013.1"/>
    </source>
</evidence>
<dbReference type="Proteomes" id="UP001232148">
    <property type="component" value="Unassembled WGS sequence"/>
</dbReference>
<reference evidence="1" key="1">
    <citation type="submission" date="2021-06" db="EMBL/GenBank/DDBJ databases">
        <title>Comparative genomics, transcriptomics and evolutionary studies reveal genomic signatures of adaptation to plant cell wall in hemibiotrophic fungi.</title>
        <authorList>
            <consortium name="DOE Joint Genome Institute"/>
            <person name="Baroncelli R."/>
            <person name="Diaz J.F."/>
            <person name="Benocci T."/>
            <person name="Peng M."/>
            <person name="Battaglia E."/>
            <person name="Haridas S."/>
            <person name="Andreopoulos W."/>
            <person name="Labutti K."/>
            <person name="Pangilinan J."/>
            <person name="Floch G.L."/>
            <person name="Makela M.R."/>
            <person name="Henrissat B."/>
            <person name="Grigoriev I.V."/>
            <person name="Crouch J.A."/>
            <person name="De Vries R.P."/>
            <person name="Sukno S.A."/>
            <person name="Thon M.R."/>
        </authorList>
    </citation>
    <scope>NUCLEOTIDE SEQUENCE</scope>
    <source>
        <strain evidence="1">MAFF235873</strain>
    </source>
</reference>
<comment type="caution">
    <text evidence="1">The sequence shown here is derived from an EMBL/GenBank/DDBJ whole genome shotgun (WGS) entry which is preliminary data.</text>
</comment>
<gene>
    <name evidence="1" type="ORF">LX32DRAFT_278779</name>
</gene>
<sequence>MHLPHTTLPKPHSTFLTRLSLGNLLNNQSYHANCNLTHLSPFCMHAASLFHNIPVGRSNLVRLTLSTAKPDRSDPCLGNDILEPPSVSRAKCIGTSMVSVQRGPNQD</sequence>
<evidence type="ECO:0000313" key="2">
    <source>
        <dbReference type="Proteomes" id="UP001232148"/>
    </source>
</evidence>
<organism evidence="1 2">
    <name type="scientific">Colletotrichum zoysiae</name>
    <dbReference type="NCBI Taxonomy" id="1216348"/>
    <lineage>
        <taxon>Eukaryota</taxon>
        <taxon>Fungi</taxon>
        <taxon>Dikarya</taxon>
        <taxon>Ascomycota</taxon>
        <taxon>Pezizomycotina</taxon>
        <taxon>Sordariomycetes</taxon>
        <taxon>Hypocreomycetidae</taxon>
        <taxon>Glomerellales</taxon>
        <taxon>Glomerellaceae</taxon>
        <taxon>Colletotrichum</taxon>
        <taxon>Colletotrichum graminicola species complex</taxon>
    </lineage>
</organism>
<accession>A0AAD9LWM9</accession>
<keyword evidence="2" id="KW-1185">Reference proteome</keyword>
<dbReference type="EMBL" id="MU843146">
    <property type="protein sequence ID" value="KAK2021013.1"/>
    <property type="molecule type" value="Genomic_DNA"/>
</dbReference>
<proteinExistence type="predicted"/>